<evidence type="ECO:0000313" key="4">
    <source>
        <dbReference type="Ensembl" id="ENSTRUP00000058968.1"/>
    </source>
</evidence>
<dbReference type="SMART" id="SM00409">
    <property type="entry name" value="IG"/>
    <property type="match status" value="2"/>
</dbReference>
<feature type="domain" description="Ig-like" evidence="3">
    <location>
        <begin position="125"/>
        <end position="179"/>
    </location>
</feature>
<proteinExistence type="predicted"/>
<reference evidence="4" key="2">
    <citation type="submission" date="2025-08" db="UniProtKB">
        <authorList>
            <consortium name="Ensembl"/>
        </authorList>
    </citation>
    <scope>IDENTIFICATION</scope>
</reference>
<sequence length="297" mass="32800">SSLQAFIGLRNVTVTEGESVTLDCQIGGRPAPVVLWFREDYQIESSIDFQISYTDGIARLTIREAFAEDSGRFSCTATNEAGTVSTSSVCATVDSPEPLMESLGLLSVTVETKEQVTLEVSTGESIAWFKDGQRISPSDRYQMGTLPDGRASLRLAQVLPEDEGVYTAFAANVTGNAVSSGKLYVEPSGVFLPQRYASQPAMQRIRYRSRMPPSFPFRSTSPRSLSRSPARSPSRSPARSPARRLDETDEAQLERLYKPVFVMKPTSLRCSEGQTARFDLKVVGRPMPETYWFHNGE</sequence>
<dbReference type="InterPro" id="IPR013098">
    <property type="entry name" value="Ig_I-set"/>
</dbReference>
<accession>A0A674MDA6</accession>
<evidence type="ECO:0000259" key="3">
    <source>
        <dbReference type="PROSITE" id="PS50835"/>
    </source>
</evidence>
<name>A0A674MDA6_TAKRU</name>
<dbReference type="OMA" id="HINGAQM"/>
<dbReference type="Proteomes" id="UP000005226">
    <property type="component" value="Chromosome 1"/>
</dbReference>
<dbReference type="InterPro" id="IPR007110">
    <property type="entry name" value="Ig-like_dom"/>
</dbReference>
<feature type="region of interest" description="Disordered" evidence="2">
    <location>
        <begin position="209"/>
        <end position="249"/>
    </location>
</feature>
<reference evidence="4" key="3">
    <citation type="submission" date="2025-09" db="UniProtKB">
        <authorList>
            <consortium name="Ensembl"/>
        </authorList>
    </citation>
    <scope>IDENTIFICATION</scope>
</reference>
<protein>
    <recommendedName>
        <fullName evidence="3">Ig-like domain-containing protein</fullName>
    </recommendedName>
</protein>
<dbReference type="GeneTree" id="ENSGT01110000267173"/>
<dbReference type="GO" id="GO:0055013">
    <property type="term" value="P:cardiac muscle cell development"/>
    <property type="evidence" value="ECO:0007669"/>
    <property type="project" value="UniProtKB-ARBA"/>
</dbReference>
<dbReference type="FunFam" id="2.60.40.10:FF:000107">
    <property type="entry name" value="Myosin, light chain kinase a"/>
    <property type="match status" value="1"/>
</dbReference>
<keyword evidence="1" id="KW-0393">Immunoglobulin domain</keyword>
<keyword evidence="5" id="KW-1185">Reference proteome</keyword>
<dbReference type="SMART" id="SM00408">
    <property type="entry name" value="IGc2"/>
    <property type="match status" value="2"/>
</dbReference>
<evidence type="ECO:0000256" key="2">
    <source>
        <dbReference type="SAM" id="MobiDB-lite"/>
    </source>
</evidence>
<dbReference type="InterPro" id="IPR003598">
    <property type="entry name" value="Ig_sub2"/>
</dbReference>
<dbReference type="AlphaFoldDB" id="A0A674MDA6"/>
<dbReference type="PANTHER" id="PTHR47633">
    <property type="entry name" value="IMMUNOGLOBULIN"/>
    <property type="match status" value="1"/>
</dbReference>
<dbReference type="InterPro" id="IPR013783">
    <property type="entry name" value="Ig-like_fold"/>
</dbReference>
<dbReference type="Gene3D" id="2.60.40.10">
    <property type="entry name" value="Immunoglobulins"/>
    <property type="match status" value="3"/>
</dbReference>
<dbReference type="Ensembl" id="ENSTRUT00000091550.1">
    <property type="protein sequence ID" value="ENSTRUP00000058968.1"/>
    <property type="gene ID" value="ENSTRUG00000028153.1"/>
</dbReference>
<reference evidence="4 5" key="1">
    <citation type="journal article" date="2011" name="Genome Biol. Evol.">
        <title>Integration of the genetic map and genome assembly of fugu facilitates insights into distinct features of genome evolution in teleosts and mammals.</title>
        <authorList>
            <person name="Kai W."/>
            <person name="Kikuchi K."/>
            <person name="Tohari S."/>
            <person name="Chew A.K."/>
            <person name="Tay A."/>
            <person name="Fujiwara A."/>
            <person name="Hosoya S."/>
            <person name="Suetake H."/>
            <person name="Naruse K."/>
            <person name="Brenner S."/>
            <person name="Suzuki Y."/>
            <person name="Venkatesh B."/>
        </authorList>
    </citation>
    <scope>NUCLEOTIDE SEQUENCE [LARGE SCALE GENOMIC DNA]</scope>
</reference>
<dbReference type="GO" id="GO:0003007">
    <property type="term" value="P:heart morphogenesis"/>
    <property type="evidence" value="ECO:0007669"/>
    <property type="project" value="UniProtKB-ARBA"/>
</dbReference>
<feature type="compositionally biased region" description="Low complexity" evidence="2">
    <location>
        <begin position="210"/>
        <end position="240"/>
    </location>
</feature>
<dbReference type="PROSITE" id="PS50835">
    <property type="entry name" value="IG_LIKE"/>
    <property type="match status" value="2"/>
</dbReference>
<organism evidence="4 5">
    <name type="scientific">Takifugu rubripes</name>
    <name type="common">Japanese pufferfish</name>
    <name type="synonym">Fugu rubripes</name>
    <dbReference type="NCBI Taxonomy" id="31033"/>
    <lineage>
        <taxon>Eukaryota</taxon>
        <taxon>Metazoa</taxon>
        <taxon>Chordata</taxon>
        <taxon>Craniata</taxon>
        <taxon>Vertebrata</taxon>
        <taxon>Euteleostomi</taxon>
        <taxon>Actinopterygii</taxon>
        <taxon>Neopterygii</taxon>
        <taxon>Teleostei</taxon>
        <taxon>Neoteleostei</taxon>
        <taxon>Acanthomorphata</taxon>
        <taxon>Eupercaria</taxon>
        <taxon>Tetraodontiformes</taxon>
        <taxon>Tetradontoidea</taxon>
        <taxon>Tetraodontidae</taxon>
        <taxon>Takifugu</taxon>
    </lineage>
</organism>
<dbReference type="SUPFAM" id="SSF48726">
    <property type="entry name" value="Immunoglobulin"/>
    <property type="match status" value="3"/>
</dbReference>
<evidence type="ECO:0000256" key="1">
    <source>
        <dbReference type="ARBA" id="ARBA00023319"/>
    </source>
</evidence>
<dbReference type="InterPro" id="IPR003599">
    <property type="entry name" value="Ig_sub"/>
</dbReference>
<evidence type="ECO:0000313" key="5">
    <source>
        <dbReference type="Proteomes" id="UP000005226"/>
    </source>
</evidence>
<feature type="domain" description="Ig-like" evidence="3">
    <location>
        <begin position="1"/>
        <end position="90"/>
    </location>
</feature>
<dbReference type="Pfam" id="PF07679">
    <property type="entry name" value="I-set"/>
    <property type="match status" value="3"/>
</dbReference>
<dbReference type="InterPro" id="IPR036179">
    <property type="entry name" value="Ig-like_dom_sf"/>
</dbReference>
<dbReference type="PANTHER" id="PTHR47633:SF4">
    <property type="entry name" value="MYOPALLADIN ISOFORM X1"/>
    <property type="match status" value="1"/>
</dbReference>
<dbReference type="InParanoid" id="A0A674MDA6"/>